<protein>
    <recommendedName>
        <fullName evidence="3">Transmembrane protein</fullName>
    </recommendedName>
</protein>
<evidence type="ECO:0000313" key="1">
    <source>
        <dbReference type="EMBL" id="MFC5522213.1"/>
    </source>
</evidence>
<evidence type="ECO:0008006" key="3">
    <source>
        <dbReference type="Google" id="ProtNLM"/>
    </source>
</evidence>
<name>A0ABW0QC21_9BURK</name>
<gene>
    <name evidence="1" type="ORF">ACFPP7_15025</name>
</gene>
<keyword evidence="2" id="KW-1185">Reference proteome</keyword>
<organism evidence="1 2">
    <name type="scientific">Polaromonas jejuensis</name>
    <dbReference type="NCBI Taxonomy" id="457502"/>
    <lineage>
        <taxon>Bacteria</taxon>
        <taxon>Pseudomonadati</taxon>
        <taxon>Pseudomonadota</taxon>
        <taxon>Betaproteobacteria</taxon>
        <taxon>Burkholderiales</taxon>
        <taxon>Comamonadaceae</taxon>
        <taxon>Polaromonas</taxon>
    </lineage>
</organism>
<accession>A0ABW0QC21</accession>
<dbReference type="Proteomes" id="UP001596084">
    <property type="component" value="Unassembled WGS sequence"/>
</dbReference>
<proteinExistence type="predicted"/>
<evidence type="ECO:0000313" key="2">
    <source>
        <dbReference type="Proteomes" id="UP001596084"/>
    </source>
</evidence>
<dbReference type="EMBL" id="JBHSMX010000023">
    <property type="protein sequence ID" value="MFC5522213.1"/>
    <property type="molecule type" value="Genomic_DNA"/>
</dbReference>
<reference evidence="2" key="1">
    <citation type="journal article" date="2019" name="Int. J. Syst. Evol. Microbiol.">
        <title>The Global Catalogue of Microorganisms (GCM) 10K type strain sequencing project: providing services to taxonomists for standard genome sequencing and annotation.</title>
        <authorList>
            <consortium name="The Broad Institute Genomics Platform"/>
            <consortium name="The Broad Institute Genome Sequencing Center for Infectious Disease"/>
            <person name="Wu L."/>
            <person name="Ma J."/>
        </authorList>
    </citation>
    <scope>NUCLEOTIDE SEQUENCE [LARGE SCALE GENOMIC DNA]</scope>
    <source>
        <strain evidence="2">CGMCC 4.7277</strain>
    </source>
</reference>
<comment type="caution">
    <text evidence="1">The sequence shown here is derived from an EMBL/GenBank/DDBJ whole genome shotgun (WGS) entry which is preliminary data.</text>
</comment>
<sequence>MLFAAALTALLALAACSPVFNWREVRPDNTRLSLLLPCKPDKAQKVVPLGGQPTVLSMLGCDAGGATFAVAVADLGDAAKAATVLAQWQSLTLANMKAAPLGAGAGDGATQRLALKLPGAAAEPPASLVTAQGQRVDGTPVRGQAAYFAQGSQVFQVVLYAAQIKPEVAETFFSSLKLE</sequence>